<keyword evidence="2" id="KW-0238">DNA-binding</keyword>
<gene>
    <name evidence="4" type="ORF">AWT83_01045</name>
</gene>
<comment type="caution">
    <text evidence="4">The sequence shown here is derived from an EMBL/GenBank/DDBJ whole genome shotgun (WGS) entry which is preliminary data.</text>
</comment>
<evidence type="ECO:0000256" key="2">
    <source>
        <dbReference type="ARBA" id="ARBA00023125"/>
    </source>
</evidence>
<name>A0A132P497_ENTFC</name>
<dbReference type="PANTHER" id="PTHR33154:SF33">
    <property type="entry name" value="TRANSCRIPTIONAL REPRESSOR SDPR"/>
    <property type="match status" value="1"/>
</dbReference>
<dbReference type="RefSeq" id="WP_002297687.1">
    <property type="nucleotide sequence ID" value="NZ_CAMRQN010000015.1"/>
</dbReference>
<keyword evidence="3" id="KW-0804">Transcription</keyword>
<protein>
    <submittedName>
        <fullName evidence="4">ArsR family transcriptional regulator</fullName>
    </submittedName>
</protein>
<keyword evidence="1" id="KW-0805">Transcription regulation</keyword>
<dbReference type="AlphaFoldDB" id="A0A132P497"/>
<dbReference type="CDD" id="cd00090">
    <property type="entry name" value="HTH_ARSR"/>
    <property type="match status" value="1"/>
</dbReference>
<dbReference type="InterPro" id="IPR001845">
    <property type="entry name" value="HTH_ArsR_DNA-bd_dom"/>
</dbReference>
<dbReference type="SUPFAM" id="SSF46785">
    <property type="entry name" value="Winged helix' DNA-binding domain"/>
    <property type="match status" value="1"/>
</dbReference>
<dbReference type="PATRIC" id="fig|1352.805.peg.787"/>
<dbReference type="InterPro" id="IPR036388">
    <property type="entry name" value="WH-like_DNA-bd_sf"/>
</dbReference>
<dbReference type="GO" id="GO:0003700">
    <property type="term" value="F:DNA-binding transcription factor activity"/>
    <property type="evidence" value="ECO:0007669"/>
    <property type="project" value="InterPro"/>
</dbReference>
<reference evidence="4 5" key="1">
    <citation type="submission" date="2016-01" db="EMBL/GenBank/DDBJ databases">
        <title>Molecular Mechanisms for transfer of large genomic segments between Enterococcus faecium strains.</title>
        <authorList>
            <person name="Garcia-Solache M.A."/>
            <person name="Lebreton F."/>
            <person name="Mclaughlin R.E."/>
            <person name="Whiteaker J.D."/>
            <person name="Gilmore M.S."/>
            <person name="Rice L.B."/>
        </authorList>
    </citation>
    <scope>NUCLEOTIDE SEQUENCE [LARGE SCALE GENOMIC DNA]</scope>
    <source>
        <strain evidence="4 5">D344RRF x C68</strain>
    </source>
</reference>
<dbReference type="PIRSF" id="PIRSF030050">
    <property type="entry name" value="UCP030050_HTH"/>
    <property type="match status" value="1"/>
</dbReference>
<dbReference type="Proteomes" id="UP000070452">
    <property type="component" value="Unassembled WGS sequence"/>
</dbReference>
<dbReference type="Pfam" id="PF01022">
    <property type="entry name" value="HTH_5"/>
    <property type="match status" value="1"/>
</dbReference>
<accession>A0A132P497</accession>
<dbReference type="PROSITE" id="PS50987">
    <property type="entry name" value="HTH_ARSR_2"/>
    <property type="match status" value="1"/>
</dbReference>
<dbReference type="SMART" id="SM00418">
    <property type="entry name" value="HTH_ARSR"/>
    <property type="match status" value="1"/>
</dbReference>
<proteinExistence type="predicted"/>
<dbReference type="Gene3D" id="1.10.10.10">
    <property type="entry name" value="Winged helix-like DNA-binding domain superfamily/Winged helix DNA-binding domain"/>
    <property type="match status" value="1"/>
</dbReference>
<dbReference type="InterPro" id="IPR036390">
    <property type="entry name" value="WH_DNA-bd_sf"/>
</dbReference>
<dbReference type="PANTHER" id="PTHR33154">
    <property type="entry name" value="TRANSCRIPTIONAL REGULATOR, ARSR FAMILY"/>
    <property type="match status" value="1"/>
</dbReference>
<dbReference type="EMBL" id="LRHK01000001">
    <property type="protein sequence ID" value="KWX17161.1"/>
    <property type="molecule type" value="Genomic_DNA"/>
</dbReference>
<dbReference type="InterPro" id="IPR051081">
    <property type="entry name" value="HTH_MetalResp_TranReg"/>
</dbReference>
<dbReference type="GO" id="GO:0003677">
    <property type="term" value="F:DNA binding"/>
    <property type="evidence" value="ECO:0007669"/>
    <property type="project" value="UniProtKB-KW"/>
</dbReference>
<evidence type="ECO:0000313" key="4">
    <source>
        <dbReference type="EMBL" id="KWX17161.1"/>
    </source>
</evidence>
<sequence length="296" mass="33846">MQLQINEESLPVYEALASKTRIRIIQLLSKKKMNVKDLAKELGISSAITTMHVKKLEEANIIKTEKVGQQKISSLRVDKIDISFPEKIFNAFDTKETSIPIGHYTNYAIEPTCGLATIHDFIGKVDEPRYFMDPRRMDARILWFTSGFVEYQAPNFLNTEDTLEMLEVSVEISSEFPFSNDNWPSDITFSLNGVELGTWTSPGDFADIRGKYTPDWYPDNLNQYGLLKTIRITKHLTNMNGEPLSNITINDIPKEQDTWHLRIEVKDDAKHVGGCTLFGKGFGNYDQDIKLKVYYS</sequence>
<dbReference type="InterPro" id="IPR011991">
    <property type="entry name" value="ArsR-like_HTH"/>
</dbReference>
<dbReference type="InterPro" id="IPR016943">
    <property type="entry name" value="UCP030050_HTH"/>
</dbReference>
<organism evidence="4 5">
    <name type="scientific">Enterococcus faecium</name>
    <name type="common">Streptococcus faecium</name>
    <dbReference type="NCBI Taxonomy" id="1352"/>
    <lineage>
        <taxon>Bacteria</taxon>
        <taxon>Bacillati</taxon>
        <taxon>Bacillota</taxon>
        <taxon>Bacilli</taxon>
        <taxon>Lactobacillales</taxon>
        <taxon>Enterococcaceae</taxon>
        <taxon>Enterococcus</taxon>
    </lineage>
</organism>
<evidence type="ECO:0000256" key="3">
    <source>
        <dbReference type="ARBA" id="ARBA00023163"/>
    </source>
</evidence>
<evidence type="ECO:0000313" key="5">
    <source>
        <dbReference type="Proteomes" id="UP000070452"/>
    </source>
</evidence>
<evidence type="ECO:0000256" key="1">
    <source>
        <dbReference type="ARBA" id="ARBA00023015"/>
    </source>
</evidence>